<name>A0A7Z0QQE3_9GAMM</name>
<keyword evidence="3" id="KW-1185">Reference proteome</keyword>
<dbReference type="EMBL" id="JACCJZ010000016">
    <property type="protein sequence ID" value="NYZ62874.1"/>
    <property type="molecule type" value="Genomic_DNA"/>
</dbReference>
<dbReference type="Proteomes" id="UP000589896">
    <property type="component" value="Unassembled WGS sequence"/>
</dbReference>
<evidence type="ECO:0000313" key="2">
    <source>
        <dbReference type="EMBL" id="NYZ62874.1"/>
    </source>
</evidence>
<evidence type="ECO:0000256" key="1">
    <source>
        <dbReference type="SAM" id="SignalP"/>
    </source>
</evidence>
<dbReference type="RefSeq" id="WP_180545098.1">
    <property type="nucleotide sequence ID" value="NZ_JACCJZ010000016.1"/>
</dbReference>
<dbReference type="PANTHER" id="PTHR43737">
    <property type="entry name" value="BLL7424 PROTEIN"/>
    <property type="match status" value="1"/>
</dbReference>
<dbReference type="AlphaFoldDB" id="A0A7Z0QQE3"/>
<dbReference type="InterPro" id="IPR014917">
    <property type="entry name" value="DUF1800"/>
</dbReference>
<feature type="chain" id="PRO_5031175115" evidence="1">
    <location>
        <begin position="21"/>
        <end position="577"/>
    </location>
</feature>
<protein>
    <submittedName>
        <fullName evidence="2">DUF1800 domain-containing protein</fullName>
    </submittedName>
</protein>
<comment type="caution">
    <text evidence="2">The sequence shown here is derived from an EMBL/GenBank/DDBJ whole genome shotgun (WGS) entry which is preliminary data.</text>
</comment>
<reference evidence="2 3" key="1">
    <citation type="submission" date="2020-07" db="EMBL/GenBank/DDBJ databases">
        <title>isolation of Luteimonas sp. SJ-16.</title>
        <authorList>
            <person name="Huang X.-X."/>
            <person name="Xu L."/>
            <person name="Sun J.-Q."/>
        </authorList>
    </citation>
    <scope>NUCLEOTIDE SEQUENCE [LARGE SCALE GENOMIC DNA]</scope>
    <source>
        <strain evidence="2 3">SJ-16</strain>
    </source>
</reference>
<organism evidence="2 3">
    <name type="scientific">Luteimonas deserti</name>
    <dbReference type="NCBI Taxonomy" id="2752306"/>
    <lineage>
        <taxon>Bacteria</taxon>
        <taxon>Pseudomonadati</taxon>
        <taxon>Pseudomonadota</taxon>
        <taxon>Gammaproteobacteria</taxon>
        <taxon>Lysobacterales</taxon>
        <taxon>Lysobacteraceae</taxon>
        <taxon>Luteimonas</taxon>
    </lineage>
</organism>
<keyword evidence="1" id="KW-0732">Signal</keyword>
<gene>
    <name evidence="2" type="ORF">H0E82_08865</name>
</gene>
<feature type="signal peptide" evidence="1">
    <location>
        <begin position="1"/>
        <end position="20"/>
    </location>
</feature>
<dbReference type="PROSITE" id="PS51257">
    <property type="entry name" value="PROKAR_LIPOPROTEIN"/>
    <property type="match status" value="1"/>
</dbReference>
<evidence type="ECO:0000313" key="3">
    <source>
        <dbReference type="Proteomes" id="UP000589896"/>
    </source>
</evidence>
<accession>A0A7Z0QQE3</accession>
<sequence>MSRTAWAPLALVALMLSACGGGGGGGDAAPTPAPGAPAPTPAPVPAFAPIPASDGEAARFLVQATFGPTRADIDRLRQIGYSAWIDEQLDPGRTPVTLVTPHILSIPVAQLNYAERRNYWLWQATTKPDQLRMRMAFALSEIFVVSDRDYNTANFGRISNYQDMLAQNAFGSYRQLVERVTLHPAMGLYLSHISNRKSTSYTNGQGVRVTIVPDENYARELMQLFSIGLIERNPDFSPKLDAQGRTIPTYDQETVKGMARVLTGWTWPGNTRETFWRWGADNEARPMSCVPEFHDEQPKTIFNGVVINEGSNCVASLAKMLDALSAHPNVAPFISRQLIQRFVTSNPSPQYIGRVSKVWTDTGGDLGRVIKAVLLDVEARIPPAADNAGYGKAREPLLQLTALWRAFDARYIPRADGQYYFGFSNAWDFATTLAQDSLRSPSVFNFFEPDYRLQGANGVAGPYAPELQLYNEATFVSVFNQLDSAGWSQLQTAPPTANTSAPVLDIRPLLALAEQDNHGAMVDQVNTLLLAGALTADNRATMVLMLDRLKTERRPADERVRSLVQLAVASPEFVIQR</sequence>
<dbReference type="Pfam" id="PF08811">
    <property type="entry name" value="DUF1800"/>
    <property type="match status" value="1"/>
</dbReference>
<proteinExistence type="predicted"/>
<dbReference type="PANTHER" id="PTHR43737:SF1">
    <property type="entry name" value="DUF1501 DOMAIN-CONTAINING PROTEIN"/>
    <property type="match status" value="1"/>
</dbReference>